<evidence type="ECO:0000313" key="2">
    <source>
        <dbReference type="Proteomes" id="UP000584824"/>
    </source>
</evidence>
<comment type="caution">
    <text evidence="1">The sequence shown here is derived from an EMBL/GenBank/DDBJ whole genome shotgun (WGS) entry which is preliminary data.</text>
</comment>
<proteinExistence type="predicted"/>
<name>A0A7W6P343_9HYPH</name>
<accession>A0A7W6P343</accession>
<dbReference type="SUPFAM" id="SSF52540">
    <property type="entry name" value="P-loop containing nucleoside triphosphate hydrolases"/>
    <property type="match status" value="1"/>
</dbReference>
<dbReference type="InterPro" id="IPR027417">
    <property type="entry name" value="P-loop_NTPase"/>
</dbReference>
<protein>
    <submittedName>
        <fullName evidence="1">Uncharacterized protein</fullName>
    </submittedName>
</protein>
<gene>
    <name evidence="1" type="ORF">GGQ66_003119</name>
</gene>
<dbReference type="Proteomes" id="UP000584824">
    <property type="component" value="Unassembled WGS sequence"/>
</dbReference>
<dbReference type="EMBL" id="JACIDU010000013">
    <property type="protein sequence ID" value="MBB4104541.1"/>
    <property type="molecule type" value="Genomic_DNA"/>
</dbReference>
<organism evidence="1 2">
    <name type="scientific">Allorhizobium borbori</name>
    <dbReference type="NCBI Taxonomy" id="485907"/>
    <lineage>
        <taxon>Bacteria</taxon>
        <taxon>Pseudomonadati</taxon>
        <taxon>Pseudomonadota</taxon>
        <taxon>Alphaproteobacteria</taxon>
        <taxon>Hyphomicrobiales</taxon>
        <taxon>Rhizobiaceae</taxon>
        <taxon>Rhizobium/Agrobacterium group</taxon>
        <taxon>Allorhizobium</taxon>
    </lineage>
</organism>
<evidence type="ECO:0000313" key="1">
    <source>
        <dbReference type="EMBL" id="MBB4104541.1"/>
    </source>
</evidence>
<dbReference type="Gene3D" id="3.40.50.300">
    <property type="entry name" value="P-loop containing nucleotide triphosphate hydrolases"/>
    <property type="match status" value="1"/>
</dbReference>
<dbReference type="AlphaFoldDB" id="A0A7W6P343"/>
<reference evidence="1 2" key="1">
    <citation type="submission" date="2020-08" db="EMBL/GenBank/DDBJ databases">
        <title>Genomic Encyclopedia of Type Strains, Phase IV (KMG-IV): sequencing the most valuable type-strain genomes for metagenomic binning, comparative biology and taxonomic classification.</title>
        <authorList>
            <person name="Goeker M."/>
        </authorList>
    </citation>
    <scope>NUCLEOTIDE SEQUENCE [LARGE SCALE GENOMIC DNA]</scope>
    <source>
        <strain evidence="1 2">DSM 26385</strain>
    </source>
</reference>
<sequence length="674" mass="72754">MLTLENFWLPLLGNATASPLKEVTGWFAKIPALSTFVEAPLALNDELTNGHDAREAKVLLISAPGAVGKSTLAKEIAARTGVVYIDLAIADAVGANTISGGLAKSGLFNDWSEQRTTLLIDGLDEARLRVTQEAFEAFLRDVASLCIDRHLPVIMFGRTGAVQDAWLVMESLVSVSVLEIGYYDLDTAIDFTCAQLENTREGSSHPEAERNAIALLLEKLRDETKSDGTTFSGYAPVLQAVAERVAKEPNPSALIASVEKGEKPVTLQTVVAAILERERSKLSSITFDDPALNNQLYTPDEQLLRLVARVIGGNQPSSMAMSSSDAKKYDAALSTWVPEHPFLNGRDQPSSAVFEAMILVTALLSGTTSETAVKTQLARGAAANPFLADFYYDAITRDGSRNVPPEHLGIVYSSIRARLAIGETANLTVEVDESASEEEALKADVEISVVKKGLVKGQLIQFSTDQVGTFYLGSHIEDVLMTAPLSRVEIGAGTEATLVAPVDIECGNLVINASKLVVEGPVGHRFGSVSLVADNYQGGIVSVPAVRNETTLSVIWPGARSHPWTNFASEVRVAKDARIEEALRRFRKFVIAFRSHSKGSLARLKDKLDHERMTKGTGQAVLDYLVKHEIIATDGTMYYLDPDRLGSETGATYADCVTKNFQAKTIAFIEKAIG</sequence>
<dbReference type="RefSeq" id="WP_183793629.1">
    <property type="nucleotide sequence ID" value="NZ_JACIDU010000013.1"/>
</dbReference>
<keyword evidence="2" id="KW-1185">Reference proteome</keyword>